<feature type="compositionally biased region" description="Acidic residues" evidence="5">
    <location>
        <begin position="432"/>
        <end position="446"/>
    </location>
</feature>
<accession>A0A1E7F4W3</accession>
<keyword evidence="1 4" id="KW-0690">Ribosome biogenesis</keyword>
<dbReference type="GO" id="GO:0000466">
    <property type="term" value="P:maturation of 5.8S rRNA from tricistronic rRNA transcript (SSU-rRNA, 5.8S rRNA, LSU-rRNA)"/>
    <property type="evidence" value="ECO:0007669"/>
    <property type="project" value="UniProtKB-UniRule"/>
</dbReference>
<protein>
    <recommendedName>
        <fullName evidence="4">Pescadillo homolog</fullName>
    </recommendedName>
</protein>
<dbReference type="InterPro" id="IPR036420">
    <property type="entry name" value="BRCT_dom_sf"/>
</dbReference>
<dbReference type="Gene3D" id="3.40.50.10190">
    <property type="entry name" value="BRCT domain"/>
    <property type="match status" value="1"/>
</dbReference>
<dbReference type="Pfam" id="PF06732">
    <property type="entry name" value="Pescadillo_N"/>
    <property type="match status" value="1"/>
</dbReference>
<dbReference type="PANTHER" id="PTHR12221">
    <property type="entry name" value="PESCADILLO - RELATED"/>
    <property type="match status" value="1"/>
</dbReference>
<keyword evidence="8" id="KW-1185">Reference proteome</keyword>
<evidence type="ECO:0000256" key="5">
    <source>
        <dbReference type="SAM" id="MobiDB-lite"/>
    </source>
</evidence>
<keyword evidence="2 4" id="KW-0698">rRNA processing</keyword>
<dbReference type="InterPro" id="IPR010613">
    <property type="entry name" value="PES"/>
</dbReference>
<dbReference type="OrthoDB" id="10264910at2759"/>
<dbReference type="InParanoid" id="A0A1E7F4W3"/>
<dbReference type="FunCoup" id="A0A1E7F4W3">
    <property type="interactions" value="559"/>
</dbReference>
<dbReference type="EMBL" id="KV784361">
    <property type="protein sequence ID" value="OEU13218.1"/>
    <property type="molecule type" value="Genomic_DNA"/>
</dbReference>
<evidence type="ECO:0000313" key="7">
    <source>
        <dbReference type="EMBL" id="OEU13218.1"/>
    </source>
</evidence>
<comment type="function">
    <text evidence="4">Required for maturation of ribosomal RNAs and formation of the large ribosomal subunit.</text>
</comment>
<dbReference type="GO" id="GO:0003723">
    <property type="term" value="F:RNA binding"/>
    <property type="evidence" value="ECO:0007669"/>
    <property type="project" value="TreeGrafter"/>
</dbReference>
<dbReference type="GO" id="GO:0030687">
    <property type="term" value="C:preribosome, large subunit precursor"/>
    <property type="evidence" value="ECO:0007669"/>
    <property type="project" value="UniProtKB-UniRule"/>
</dbReference>
<dbReference type="KEGG" id="fcy:FRACYDRAFT_209581"/>
<evidence type="ECO:0000313" key="8">
    <source>
        <dbReference type="Proteomes" id="UP000095751"/>
    </source>
</evidence>
<dbReference type="AlphaFoldDB" id="A0A1E7F4W3"/>
<keyword evidence="3 4" id="KW-0539">Nucleus</keyword>
<evidence type="ECO:0000259" key="6">
    <source>
        <dbReference type="PROSITE" id="PS50172"/>
    </source>
</evidence>
<dbReference type="CDD" id="cd17709">
    <property type="entry name" value="BRCT_pescadillo_like"/>
    <property type="match status" value="1"/>
</dbReference>
<gene>
    <name evidence="7" type="ORF">FRACYDRAFT_209581</name>
</gene>
<reference evidence="7 8" key="1">
    <citation type="submission" date="2016-09" db="EMBL/GenBank/DDBJ databases">
        <title>Extensive genetic diversity and differential bi-allelic expression allows diatom success in the polar Southern Ocean.</title>
        <authorList>
            <consortium name="DOE Joint Genome Institute"/>
            <person name="Mock T."/>
            <person name="Otillar R.P."/>
            <person name="Strauss J."/>
            <person name="Dupont C."/>
            <person name="Frickenhaus S."/>
            <person name="Maumus F."/>
            <person name="Mcmullan M."/>
            <person name="Sanges R."/>
            <person name="Schmutz J."/>
            <person name="Toseland A."/>
            <person name="Valas R."/>
            <person name="Veluchamy A."/>
            <person name="Ward B.J."/>
            <person name="Allen A."/>
            <person name="Barry K."/>
            <person name="Falciatore A."/>
            <person name="Ferrante M."/>
            <person name="Fortunato A.E."/>
            <person name="Gloeckner G."/>
            <person name="Gruber A."/>
            <person name="Hipkin R."/>
            <person name="Janech M."/>
            <person name="Kroth P."/>
            <person name="Leese F."/>
            <person name="Lindquist E."/>
            <person name="Lyon B.R."/>
            <person name="Martin J."/>
            <person name="Mayer C."/>
            <person name="Parker M."/>
            <person name="Quesneville H."/>
            <person name="Raymond J."/>
            <person name="Uhlig C."/>
            <person name="Valentin K.U."/>
            <person name="Worden A.Z."/>
            <person name="Armbrust E.V."/>
            <person name="Bowler C."/>
            <person name="Green B."/>
            <person name="Moulton V."/>
            <person name="Van Oosterhout C."/>
            <person name="Grigoriev I."/>
        </authorList>
    </citation>
    <scope>NUCLEOTIDE SEQUENCE [LARGE SCALE GENOMIC DNA]</scope>
    <source>
        <strain evidence="7 8">CCMP1102</strain>
    </source>
</reference>
<name>A0A1E7F4W3_9STRA</name>
<dbReference type="Proteomes" id="UP000095751">
    <property type="component" value="Unassembled WGS sequence"/>
</dbReference>
<comment type="similarity">
    <text evidence="4">Belongs to the pescadillo family.</text>
</comment>
<dbReference type="PROSITE" id="PS50172">
    <property type="entry name" value="BRCT"/>
    <property type="match status" value="1"/>
</dbReference>
<evidence type="ECO:0000256" key="4">
    <source>
        <dbReference type="HAMAP-Rule" id="MF_03028"/>
    </source>
</evidence>
<organism evidence="7 8">
    <name type="scientific">Fragilariopsis cylindrus CCMP1102</name>
    <dbReference type="NCBI Taxonomy" id="635003"/>
    <lineage>
        <taxon>Eukaryota</taxon>
        <taxon>Sar</taxon>
        <taxon>Stramenopiles</taxon>
        <taxon>Ochrophyta</taxon>
        <taxon>Bacillariophyta</taxon>
        <taxon>Bacillariophyceae</taxon>
        <taxon>Bacillariophycidae</taxon>
        <taxon>Bacillariales</taxon>
        <taxon>Bacillariaceae</taxon>
        <taxon>Fragilariopsis</taxon>
    </lineage>
</organism>
<feature type="compositionally biased region" description="Basic and acidic residues" evidence="5">
    <location>
        <begin position="490"/>
        <end position="542"/>
    </location>
</feature>
<dbReference type="GO" id="GO:0000463">
    <property type="term" value="P:maturation of LSU-rRNA from tricistronic rRNA transcript (SSU-rRNA, 5.8S rRNA, LSU-rRNA)"/>
    <property type="evidence" value="ECO:0007669"/>
    <property type="project" value="UniProtKB-UniRule"/>
</dbReference>
<proteinExistence type="inferred from homology"/>
<dbReference type="HAMAP" id="MF_03028">
    <property type="entry name" value="Pescadillo"/>
    <property type="match status" value="1"/>
</dbReference>
<dbReference type="GO" id="GO:0070545">
    <property type="term" value="C:PeBoW complex"/>
    <property type="evidence" value="ECO:0007669"/>
    <property type="project" value="TreeGrafter"/>
</dbReference>
<evidence type="ECO:0000256" key="2">
    <source>
        <dbReference type="ARBA" id="ARBA00022552"/>
    </source>
</evidence>
<evidence type="ECO:0000256" key="3">
    <source>
        <dbReference type="ARBA" id="ARBA00023242"/>
    </source>
</evidence>
<dbReference type="InterPro" id="IPR001357">
    <property type="entry name" value="BRCT_dom"/>
</dbReference>
<comment type="subcellular location">
    <subcellularLocation>
        <location evidence="4">Nucleus</location>
        <location evidence="4">Nucleolus</location>
    </subcellularLocation>
    <subcellularLocation>
        <location evidence="4">Nucleus</location>
        <location evidence="4">Nucleoplasm</location>
    </subcellularLocation>
</comment>
<dbReference type="SUPFAM" id="SSF52113">
    <property type="entry name" value="BRCT domain"/>
    <property type="match status" value="1"/>
</dbReference>
<dbReference type="GO" id="GO:0043021">
    <property type="term" value="F:ribonucleoprotein complex binding"/>
    <property type="evidence" value="ECO:0007669"/>
    <property type="project" value="UniProtKB-UniRule"/>
</dbReference>
<feature type="region of interest" description="Disordered" evidence="5">
    <location>
        <begin position="487"/>
        <end position="557"/>
    </location>
</feature>
<dbReference type="PANTHER" id="PTHR12221:SF6">
    <property type="entry name" value="PESCADILLO HOMOLOG"/>
    <property type="match status" value="1"/>
</dbReference>
<feature type="compositionally biased region" description="Basic and acidic residues" evidence="5">
    <location>
        <begin position="460"/>
        <end position="472"/>
    </location>
</feature>
<feature type="domain" description="BRCT" evidence="6">
    <location>
        <begin position="277"/>
        <end position="371"/>
    </location>
</feature>
<evidence type="ECO:0000256" key="1">
    <source>
        <dbReference type="ARBA" id="ARBA00022517"/>
    </source>
</evidence>
<feature type="region of interest" description="Disordered" evidence="5">
    <location>
        <begin position="426"/>
        <end position="472"/>
    </location>
</feature>
<dbReference type="GO" id="GO:0005654">
    <property type="term" value="C:nucleoplasm"/>
    <property type="evidence" value="ECO:0007669"/>
    <property type="project" value="UniProtKB-SubCell"/>
</dbReference>
<sequence>MGKKQKSEHAGLEATFIGRSKCIKMLQVTIKDFRRLCILKGIYPREPRGRVPGKKKGQTFYHIKDIRAIAHEPVLEKFREFRSFMKKIRRAAGRNEKDEAHRKNAVCPSYTLHHLVRERYPRFVDAISDLDDALTLTYLFAALPSNTAIKAKMGAKAKTLAAAWGAYCSTAGCITKSFISVKGVYLEATIRDVPIRWVVPHSFTQFMPEDVDYKVMATFFEFYETLMNFVLFKLYSDLGVRYPLPEIEGGEEVKGSTTSILGANLSGLTKLDDEAVKRRRLFAGLTFYLSREVPRGYLELLSLAYGANVGWEGANSPISAKDPSITHHIVDRPKLLSSYDSLPKSREFIQPQWILDCTNFMFLLPIIKYGVGKPLPPHLSPWVDNEEEGYTPSYAIEINKLKNGEEPTEEVEEEEPVDVNAIEAEMQKGVEESEDDDDDDEDDDTDDKDKKKIKKARAAKIRERDEKEAHELAKSMMGRKAAHLYGRMQHGIDKKQAKVDGLESRRREAKHTKEKDESGKSFGKQKVERLKKERRRVEDEYKPALIGGTMKKSKMKR</sequence>